<dbReference type="EMBL" id="ML977607">
    <property type="protein sequence ID" value="KAF1998011.1"/>
    <property type="molecule type" value="Genomic_DNA"/>
</dbReference>
<evidence type="ECO:0000313" key="2">
    <source>
        <dbReference type="EMBL" id="KAF1998011.1"/>
    </source>
</evidence>
<dbReference type="OrthoDB" id="3799856at2759"/>
<reference evidence="2" key="1">
    <citation type="journal article" date="2020" name="Stud. Mycol.">
        <title>101 Dothideomycetes genomes: a test case for predicting lifestyles and emergence of pathogens.</title>
        <authorList>
            <person name="Haridas S."/>
            <person name="Albert R."/>
            <person name="Binder M."/>
            <person name="Bloem J."/>
            <person name="Labutti K."/>
            <person name="Salamov A."/>
            <person name="Andreopoulos B."/>
            <person name="Baker S."/>
            <person name="Barry K."/>
            <person name="Bills G."/>
            <person name="Bluhm B."/>
            <person name="Cannon C."/>
            <person name="Castanera R."/>
            <person name="Culley D."/>
            <person name="Daum C."/>
            <person name="Ezra D."/>
            <person name="Gonzalez J."/>
            <person name="Henrissat B."/>
            <person name="Kuo A."/>
            <person name="Liang C."/>
            <person name="Lipzen A."/>
            <person name="Lutzoni F."/>
            <person name="Magnuson J."/>
            <person name="Mondo S."/>
            <person name="Nolan M."/>
            <person name="Ohm R."/>
            <person name="Pangilinan J."/>
            <person name="Park H.-J."/>
            <person name="Ramirez L."/>
            <person name="Alfaro M."/>
            <person name="Sun H."/>
            <person name="Tritt A."/>
            <person name="Yoshinaga Y."/>
            <person name="Zwiers L.-H."/>
            <person name="Turgeon B."/>
            <person name="Goodwin S."/>
            <person name="Spatafora J."/>
            <person name="Crous P."/>
            <person name="Grigoriev I."/>
        </authorList>
    </citation>
    <scope>NUCLEOTIDE SEQUENCE</scope>
    <source>
        <strain evidence="2">CBS 123094</strain>
    </source>
</reference>
<dbReference type="AlphaFoldDB" id="A0A6A5WCZ2"/>
<feature type="compositionally biased region" description="Basic and acidic residues" evidence="1">
    <location>
        <begin position="136"/>
        <end position="153"/>
    </location>
</feature>
<feature type="region of interest" description="Disordered" evidence="1">
    <location>
        <begin position="118"/>
        <end position="157"/>
    </location>
</feature>
<dbReference type="Proteomes" id="UP000799779">
    <property type="component" value="Unassembled WGS sequence"/>
</dbReference>
<accession>A0A6A5WCZ2</accession>
<protein>
    <submittedName>
        <fullName evidence="2">Uncharacterized protein</fullName>
    </submittedName>
</protein>
<name>A0A6A5WCZ2_9PLEO</name>
<evidence type="ECO:0000256" key="1">
    <source>
        <dbReference type="SAM" id="MobiDB-lite"/>
    </source>
</evidence>
<organism evidence="2 3">
    <name type="scientific">Amniculicola lignicola CBS 123094</name>
    <dbReference type="NCBI Taxonomy" id="1392246"/>
    <lineage>
        <taxon>Eukaryota</taxon>
        <taxon>Fungi</taxon>
        <taxon>Dikarya</taxon>
        <taxon>Ascomycota</taxon>
        <taxon>Pezizomycotina</taxon>
        <taxon>Dothideomycetes</taxon>
        <taxon>Pleosporomycetidae</taxon>
        <taxon>Pleosporales</taxon>
        <taxon>Amniculicolaceae</taxon>
        <taxon>Amniculicola</taxon>
    </lineage>
</organism>
<keyword evidence="3" id="KW-1185">Reference proteome</keyword>
<gene>
    <name evidence="2" type="ORF">P154DRAFT_564981</name>
</gene>
<evidence type="ECO:0000313" key="3">
    <source>
        <dbReference type="Proteomes" id="UP000799779"/>
    </source>
</evidence>
<sequence length="431" mass="49347">MPIQAPVAELNCVDAKKRTKKKRPIRISSSWRWDIDRATFRMGTLDKHFKKPADLFAFHALPVIKGELGPGATNDDIRLRMDEILSELPLTEIKRWDDSFSKLQNGDVNMLGRTVTPDHGQPTSPHVAGIPGSDNVQERDETAPTIRRDDRGVARPGIMSHEPEHVRRNCSVAEVEVKREQEVGAQILVPHEESVMNETISLPRRLSTEPQMNLMSQTPIVGHLWGSETLTDKDFGKFLGKIMGIINQRLPMDTYELSYFGSKSKLLSKRILECDIRNAFKSASFSRERVAYQCESSLMPWVAAQPNSFPEIRKSPLSFVYMFPDITPALDCLIPPNASFPQDNCSTVRRYISFSIKQKEINQLYECGYRNYPLSSQLDSVLMKRNINEAEKRGRVERILRYVALDFKEKFPELKSSKLVRAWEHETGLRW</sequence>
<proteinExistence type="predicted"/>